<gene>
    <name evidence="1" type="ORF">OIU84_028745</name>
</gene>
<dbReference type="AlphaFoldDB" id="A0AAD6KF95"/>
<proteinExistence type="predicted"/>
<accession>A0AAD6KF95</accession>
<keyword evidence="2" id="KW-1185">Reference proteome</keyword>
<evidence type="ECO:0000313" key="1">
    <source>
        <dbReference type="EMBL" id="KAJ6421429.1"/>
    </source>
</evidence>
<dbReference type="EMBL" id="JAPFFJ010000008">
    <property type="protein sequence ID" value="KAJ6421429.1"/>
    <property type="molecule type" value="Genomic_DNA"/>
</dbReference>
<dbReference type="Proteomes" id="UP001162972">
    <property type="component" value="Chromosome 17"/>
</dbReference>
<comment type="caution">
    <text evidence="1">The sequence shown here is derived from an EMBL/GenBank/DDBJ whole genome shotgun (WGS) entry which is preliminary data.</text>
</comment>
<reference evidence="1 2" key="1">
    <citation type="journal article" date="2023" name="Int. J. Mol. Sci.">
        <title>De Novo Assembly and Annotation of 11 Diverse Shrub Willow (Salix) Genomes Reveals Novel Gene Organization in Sex-Linked Regions.</title>
        <authorList>
            <person name="Hyden B."/>
            <person name="Feng K."/>
            <person name="Yates T.B."/>
            <person name="Jawdy S."/>
            <person name="Cereghino C."/>
            <person name="Smart L.B."/>
            <person name="Muchero W."/>
        </authorList>
    </citation>
    <scope>NUCLEOTIDE SEQUENCE [LARGE SCALE GENOMIC DNA]</scope>
    <source>
        <tissue evidence="1">Shoot tip</tissue>
    </source>
</reference>
<sequence length="55" mass="6380">MLSKHTQKTLRKVLTSLLCSLNYLQDISNDHQHKHIIYTILRAFLPGKKIQNSSC</sequence>
<organism evidence="1 2">
    <name type="scientific">Salix udensis</name>
    <dbReference type="NCBI Taxonomy" id="889485"/>
    <lineage>
        <taxon>Eukaryota</taxon>
        <taxon>Viridiplantae</taxon>
        <taxon>Streptophyta</taxon>
        <taxon>Embryophyta</taxon>
        <taxon>Tracheophyta</taxon>
        <taxon>Spermatophyta</taxon>
        <taxon>Magnoliopsida</taxon>
        <taxon>eudicotyledons</taxon>
        <taxon>Gunneridae</taxon>
        <taxon>Pentapetalae</taxon>
        <taxon>rosids</taxon>
        <taxon>fabids</taxon>
        <taxon>Malpighiales</taxon>
        <taxon>Salicaceae</taxon>
        <taxon>Saliceae</taxon>
        <taxon>Salix</taxon>
    </lineage>
</organism>
<name>A0AAD6KF95_9ROSI</name>
<evidence type="ECO:0000313" key="2">
    <source>
        <dbReference type="Proteomes" id="UP001162972"/>
    </source>
</evidence>
<protein>
    <submittedName>
        <fullName evidence="1">Uncharacterized protein</fullName>
    </submittedName>
</protein>